<dbReference type="InterPro" id="IPR039726">
    <property type="entry name" value="Prp40-like"/>
</dbReference>
<dbReference type="PROSITE" id="PS50020">
    <property type="entry name" value="WW_DOMAIN_2"/>
    <property type="match status" value="2"/>
</dbReference>
<feature type="compositionally biased region" description="Polar residues" evidence="1">
    <location>
        <begin position="314"/>
        <end position="326"/>
    </location>
</feature>
<dbReference type="AlphaFoldDB" id="A0A485LNW5"/>
<dbReference type="Proteomes" id="UP000332933">
    <property type="component" value="Unassembled WGS sequence"/>
</dbReference>
<dbReference type="PROSITE" id="PS01159">
    <property type="entry name" value="WW_DOMAIN_1"/>
    <property type="match status" value="1"/>
</dbReference>
<dbReference type="InterPro" id="IPR001202">
    <property type="entry name" value="WW_dom"/>
</dbReference>
<dbReference type="PANTHER" id="PTHR11864:SF0">
    <property type="entry name" value="PRP40 PRE-MRNA PROCESSING FACTOR 40 HOMOLOG A (YEAST)"/>
    <property type="match status" value="1"/>
</dbReference>
<feature type="compositionally biased region" description="Polar residues" evidence="1">
    <location>
        <begin position="583"/>
        <end position="593"/>
    </location>
</feature>
<dbReference type="InterPro" id="IPR036020">
    <property type="entry name" value="WW_dom_sf"/>
</dbReference>
<feature type="compositionally biased region" description="Low complexity" evidence="1">
    <location>
        <begin position="395"/>
        <end position="406"/>
    </location>
</feature>
<dbReference type="Gene3D" id="2.20.70.10">
    <property type="match status" value="3"/>
</dbReference>
<feature type="region of interest" description="Disordered" evidence="1">
    <location>
        <begin position="395"/>
        <end position="431"/>
    </location>
</feature>
<evidence type="ECO:0000259" key="2">
    <source>
        <dbReference type="PROSITE" id="PS50020"/>
    </source>
</evidence>
<dbReference type="GO" id="GO:0045292">
    <property type="term" value="P:mRNA cis splicing, via spliceosome"/>
    <property type="evidence" value="ECO:0007669"/>
    <property type="project" value="InterPro"/>
</dbReference>
<evidence type="ECO:0000313" key="5">
    <source>
        <dbReference type="Proteomes" id="UP000332933"/>
    </source>
</evidence>
<feature type="domain" description="WW" evidence="2">
    <location>
        <begin position="1186"/>
        <end position="1212"/>
    </location>
</feature>
<feature type="compositionally biased region" description="Polar residues" evidence="1">
    <location>
        <begin position="624"/>
        <end position="646"/>
    </location>
</feature>
<feature type="compositionally biased region" description="Polar residues" evidence="1">
    <location>
        <begin position="600"/>
        <end position="617"/>
    </location>
</feature>
<dbReference type="InterPro" id="IPR000048">
    <property type="entry name" value="IQ_motif_EF-hand-BS"/>
</dbReference>
<feature type="region of interest" description="Disordered" evidence="1">
    <location>
        <begin position="583"/>
        <end position="654"/>
    </location>
</feature>
<accession>A0A485LNW5</accession>
<evidence type="ECO:0000313" key="3">
    <source>
        <dbReference type="EMBL" id="KAF0684142.1"/>
    </source>
</evidence>
<reference evidence="4 5" key="1">
    <citation type="submission" date="2019-03" db="EMBL/GenBank/DDBJ databases">
        <authorList>
            <person name="Gaulin E."/>
            <person name="Dumas B."/>
        </authorList>
    </citation>
    <scope>NUCLEOTIDE SEQUENCE [LARGE SCALE GENOMIC DNA]</scope>
    <source>
        <strain evidence="4">CBS 568.67</strain>
    </source>
</reference>
<dbReference type="GO" id="GO:0071004">
    <property type="term" value="C:U2-type prespliceosome"/>
    <property type="evidence" value="ECO:0007669"/>
    <property type="project" value="TreeGrafter"/>
</dbReference>
<dbReference type="OrthoDB" id="79924at2759"/>
<protein>
    <submittedName>
        <fullName evidence="4">Aste57867_23872 protein</fullName>
    </submittedName>
</protein>
<feature type="compositionally biased region" description="Acidic residues" evidence="1">
    <location>
        <begin position="873"/>
        <end position="885"/>
    </location>
</feature>
<organism evidence="4 5">
    <name type="scientific">Aphanomyces stellatus</name>
    <dbReference type="NCBI Taxonomy" id="120398"/>
    <lineage>
        <taxon>Eukaryota</taxon>
        <taxon>Sar</taxon>
        <taxon>Stramenopiles</taxon>
        <taxon>Oomycota</taxon>
        <taxon>Saprolegniomycetes</taxon>
        <taxon>Saprolegniales</taxon>
        <taxon>Verrucalvaceae</taxon>
        <taxon>Aphanomyces</taxon>
    </lineage>
</organism>
<dbReference type="GO" id="GO:0003723">
    <property type="term" value="F:RNA binding"/>
    <property type="evidence" value="ECO:0007669"/>
    <property type="project" value="TreeGrafter"/>
</dbReference>
<feature type="region of interest" description="Disordered" evidence="1">
    <location>
        <begin position="99"/>
        <end position="143"/>
    </location>
</feature>
<dbReference type="Pfam" id="PF00397">
    <property type="entry name" value="WW"/>
    <property type="match status" value="2"/>
</dbReference>
<dbReference type="CDD" id="cd23767">
    <property type="entry name" value="IQCD"/>
    <property type="match status" value="1"/>
</dbReference>
<dbReference type="GO" id="GO:0005685">
    <property type="term" value="C:U1 snRNP"/>
    <property type="evidence" value="ECO:0007669"/>
    <property type="project" value="TreeGrafter"/>
</dbReference>
<dbReference type="PROSITE" id="PS50096">
    <property type="entry name" value="IQ"/>
    <property type="match status" value="1"/>
</dbReference>
<feature type="compositionally biased region" description="Basic residues" evidence="1">
    <location>
        <begin position="277"/>
        <end position="290"/>
    </location>
</feature>
<feature type="region of interest" description="Disordered" evidence="1">
    <location>
        <begin position="457"/>
        <end position="485"/>
    </location>
</feature>
<dbReference type="PANTHER" id="PTHR11864">
    <property type="entry name" value="PRE-MRNA-PROCESSING PROTEIN PRP40"/>
    <property type="match status" value="1"/>
</dbReference>
<evidence type="ECO:0000256" key="1">
    <source>
        <dbReference type="SAM" id="MobiDB-lite"/>
    </source>
</evidence>
<dbReference type="SMART" id="SM00456">
    <property type="entry name" value="WW"/>
    <property type="match status" value="3"/>
</dbReference>
<gene>
    <name evidence="4" type="primary">Aste57867_23872</name>
    <name evidence="3" type="ORF">As57867_023799</name>
    <name evidence="4" type="ORF">ASTE57867_23872</name>
</gene>
<feature type="region of interest" description="Disordered" evidence="1">
    <location>
        <begin position="256"/>
        <end position="369"/>
    </location>
</feature>
<feature type="region of interest" description="Disordered" evidence="1">
    <location>
        <begin position="868"/>
        <end position="891"/>
    </location>
</feature>
<sequence length="1212" mass="133871">MHSSCNAFRMLKPTDFFLAHDVDAAMDPVVEASAFISHRWAKPTESKTRDAAASLHVATHVHAHHCHDPLELHMLQPAYDPLFCDAFMDAHLLVASHSDVVSKTPRERPSSPLPRTAPRQRPQSATVKKPTLRSPSFSARIPTNDPSVDAAAAMIYQSPHFTQRSLLELEAATYRLLDANVSTTPSTDRLSRGPAICAVRNKTCSRVSRQRLDDACHRIYRFLCRQYLRRKRNRLLLALCPHHDDGGENDDPRCLYPSWTRHASPEKRTNDSTKSSKPPKPRKKTRKRSRRTDDPTTVETTAPATTKAIDSAPMPSTVSQRNSTAKYTKARADPLKTIQRRLHKAKEMVPPPHKTSEPSNQGGLGIQYDDTSYAKGRQAMDAIDAYLRDGFVTTKTTRLSSSSSSRKPPPKPKYVVSKVGPEGRTSQQRSSIRVVHSLATNHDPIATTAVHRTMQTTTMMGDPDPRTRESTSKMEQEAVDKRSRQDKRGDIVVVVVVASHAPEDARQPLSKNMSSGVLGDPTDSNMSLTTLVVAPRDDGLGSMLTTSNNTVASCSIPSPQLQTEPTIIRGTVVASTVDLSPMASSISTPQSMTLLPPFNTPATMSSSDCSRATSHPPSTAPDALSSSSPTDATSLHVTADKTSPPNGISPDEDDLLASMGQQFHAAKRIQECYLSHVYCTSQKNVMTTLAYDPTTHRANEEASAFASSPTIHSLTTEVTLPSSPPLMYSSEKQDQIESSSPTVPMPPFNTPASVASTGGRSQQASSLSSLTEVSPSASPLSTTTTTPLPHAALSMADDVNKPSPQSLIASPDETEMLECICQHFNAAKTIQRSVRRHFHRNATQQAATCIQAHVRQWLARRATLDVPPWTFSGDDENKEDDDGDETEKHEAATKIQAQYRVYIYREEIRQGLKAFLTKHRRLTRRRQPVTHSLSPKPTPPRRRWPIYTMWVVLATVRLRRRRTQRMLLSKAARAIQRQFHAHRCRQAINIGLKRFLAQAKRQLPAAAAMVASPNDEQWTEVNAPVPATTSPVVPLSMLYDDNVAVHNAEKLFTSGDWLQYIDAASGSPYYYNARTGETKWTLDDNCVPDPLAMSPNLGDESGDDDYVITGLELPPLSSRVDGDQPPCATPPITVPPSAVGAFRRLDSWQQITDADGSIYYFNPITNETAWTPSTSWRKPSNPNCVWETFEDEQGRMFFYNAVTGDTCWELPL</sequence>
<feature type="compositionally biased region" description="Low complexity" evidence="1">
    <location>
        <begin position="764"/>
        <end position="788"/>
    </location>
</feature>
<evidence type="ECO:0000313" key="4">
    <source>
        <dbReference type="EMBL" id="VFU00515.1"/>
    </source>
</evidence>
<dbReference type="SMART" id="SM00015">
    <property type="entry name" value="IQ"/>
    <property type="match status" value="3"/>
</dbReference>
<dbReference type="EMBL" id="VJMH01007320">
    <property type="protein sequence ID" value="KAF0684142.1"/>
    <property type="molecule type" value="Genomic_DNA"/>
</dbReference>
<feature type="region of interest" description="Disordered" evidence="1">
    <location>
        <begin position="716"/>
        <end position="788"/>
    </location>
</feature>
<feature type="domain" description="WW" evidence="2">
    <location>
        <begin position="1148"/>
        <end position="1175"/>
    </location>
</feature>
<reference evidence="3" key="2">
    <citation type="submission" date="2019-06" db="EMBL/GenBank/DDBJ databases">
        <title>Genomics analysis of Aphanomyces spp. identifies a new class of oomycete effector associated with host adaptation.</title>
        <authorList>
            <person name="Gaulin E."/>
        </authorList>
    </citation>
    <scope>NUCLEOTIDE SEQUENCE</scope>
    <source>
        <strain evidence="3">CBS 578.67</strain>
    </source>
</reference>
<dbReference type="EMBL" id="CAADRA010007346">
    <property type="protein sequence ID" value="VFU00515.1"/>
    <property type="molecule type" value="Genomic_DNA"/>
</dbReference>
<dbReference type="Gene3D" id="1.20.5.190">
    <property type="match status" value="1"/>
</dbReference>
<name>A0A485LNW5_9STRA</name>
<feature type="compositionally biased region" description="Low complexity" evidence="1">
    <location>
        <begin position="295"/>
        <end position="306"/>
    </location>
</feature>
<dbReference type="CDD" id="cd00201">
    <property type="entry name" value="WW"/>
    <property type="match status" value="2"/>
</dbReference>
<proteinExistence type="predicted"/>
<keyword evidence="5" id="KW-1185">Reference proteome</keyword>
<feature type="compositionally biased region" description="Polar residues" evidence="1">
    <location>
        <begin position="750"/>
        <end position="763"/>
    </location>
</feature>
<dbReference type="SUPFAM" id="SSF51045">
    <property type="entry name" value="WW domain"/>
    <property type="match status" value="2"/>
</dbReference>
<feature type="compositionally biased region" description="Basic and acidic residues" evidence="1">
    <location>
        <begin position="463"/>
        <end position="485"/>
    </location>
</feature>